<evidence type="ECO:0000313" key="7">
    <source>
        <dbReference type="EMBL" id="KEA60046.1"/>
    </source>
</evidence>
<comment type="subcellular location">
    <subcellularLocation>
        <location evidence="1">Membrane</location>
    </subcellularLocation>
</comment>
<feature type="transmembrane region" description="Helical" evidence="5">
    <location>
        <begin position="76"/>
        <end position="97"/>
    </location>
</feature>
<evidence type="ECO:0000256" key="5">
    <source>
        <dbReference type="SAM" id="Phobius"/>
    </source>
</evidence>
<dbReference type="InterPro" id="IPR050307">
    <property type="entry name" value="Sterol_Desaturase_Related"/>
</dbReference>
<dbReference type="AlphaFoldDB" id="A0A071MU84"/>
<dbReference type="GO" id="GO:0008610">
    <property type="term" value="P:lipid biosynthetic process"/>
    <property type="evidence" value="ECO:0007669"/>
    <property type="project" value="InterPro"/>
</dbReference>
<dbReference type="OrthoDB" id="9770329at2"/>
<feature type="transmembrane region" description="Helical" evidence="5">
    <location>
        <begin position="23"/>
        <end position="41"/>
    </location>
</feature>
<reference evidence="7" key="1">
    <citation type="submission" date="2014-04" db="EMBL/GenBank/DDBJ databases">
        <title>In planta biocontrol of soil-borne Fusarium wilt of banana through a plant endophytic bacterium, Burkholderia cenocepacia 869T2.</title>
        <authorList>
            <person name="Ho Y.-N."/>
            <person name="Chiang H.-M."/>
            <person name="Chao C.-P."/>
            <person name="Su C.-C."/>
            <person name="Hsu H.-F."/>
            <person name="Guo C.-T."/>
            <person name="Hsieh J.-L."/>
            <person name="Huang C.-C."/>
        </authorList>
    </citation>
    <scope>NUCLEOTIDE SEQUENCE [LARGE SCALE GENOMIC DNA]</scope>
    <source>
        <strain evidence="7">869T2</strain>
    </source>
</reference>
<keyword evidence="2 5" id="KW-0812">Transmembrane</keyword>
<feature type="domain" description="Fatty acid hydroxylase" evidence="6">
    <location>
        <begin position="126"/>
        <end position="275"/>
    </location>
</feature>
<feature type="transmembrane region" description="Helical" evidence="5">
    <location>
        <begin position="176"/>
        <end position="196"/>
    </location>
</feature>
<name>A0A071MU84_9BURK</name>
<comment type="caution">
    <text evidence="7">The sequence shown here is derived from an EMBL/GenBank/DDBJ whole genome shotgun (WGS) entry which is preliminary data.</text>
</comment>
<organism evidence="7">
    <name type="scientific">Burkholderia cenocepacia</name>
    <dbReference type="NCBI Taxonomy" id="95486"/>
    <lineage>
        <taxon>Bacteria</taxon>
        <taxon>Pseudomonadati</taxon>
        <taxon>Pseudomonadota</taxon>
        <taxon>Betaproteobacteria</taxon>
        <taxon>Burkholderiales</taxon>
        <taxon>Burkholderiaceae</taxon>
        <taxon>Burkholderia</taxon>
        <taxon>Burkholderia cepacia complex</taxon>
    </lineage>
</organism>
<dbReference type="GO" id="GO:0016020">
    <property type="term" value="C:membrane"/>
    <property type="evidence" value="ECO:0007669"/>
    <property type="project" value="UniProtKB-SubCell"/>
</dbReference>
<evidence type="ECO:0000256" key="2">
    <source>
        <dbReference type="ARBA" id="ARBA00022692"/>
    </source>
</evidence>
<gene>
    <name evidence="7" type="ORF">DT99_08125</name>
</gene>
<dbReference type="GO" id="GO:0005506">
    <property type="term" value="F:iron ion binding"/>
    <property type="evidence" value="ECO:0007669"/>
    <property type="project" value="InterPro"/>
</dbReference>
<dbReference type="EMBL" id="JJOA01000007">
    <property type="protein sequence ID" value="KEA60046.1"/>
    <property type="molecule type" value="Genomic_DNA"/>
</dbReference>
<evidence type="ECO:0000259" key="6">
    <source>
        <dbReference type="Pfam" id="PF04116"/>
    </source>
</evidence>
<proteinExistence type="predicted"/>
<keyword evidence="4 5" id="KW-0472">Membrane</keyword>
<evidence type="ECO:0000256" key="4">
    <source>
        <dbReference type="ARBA" id="ARBA00023136"/>
    </source>
</evidence>
<accession>A0A071MU84</accession>
<evidence type="ECO:0000256" key="1">
    <source>
        <dbReference type="ARBA" id="ARBA00004370"/>
    </source>
</evidence>
<protein>
    <recommendedName>
        <fullName evidence="6">Fatty acid hydroxylase domain-containing protein</fullName>
    </recommendedName>
</protein>
<dbReference type="GO" id="GO:0016491">
    <property type="term" value="F:oxidoreductase activity"/>
    <property type="evidence" value="ECO:0007669"/>
    <property type="project" value="InterPro"/>
</dbReference>
<dbReference type="PANTHER" id="PTHR11863">
    <property type="entry name" value="STEROL DESATURASE"/>
    <property type="match status" value="1"/>
</dbReference>
<sequence length="333" mass="38372">MLNEIWSSVADFYDPTVGMLRQWAWGLPIYFVVVAWVAFLARNEREPVTLRAVVRSVFPKDQYDHASARVDRWNGIILLAIGFPLSVFVAINAISVADNLAGFLATYFGARAPLMHTDWKMVAVQFAIYFLALDFSGYWVHRWCHEVPVLWPLHKPHHTAETLTPWTLFRQHPVEFFFLNTIPSFFAGVMLGLLLYATGTAVNPGTVTVIGIQVYVSFFVVDTMSHVHVHVSYGNWVNRIVLAPVMHNLHHSIELPHRDKNYGVILTVWDWMFGTLYLPKKNETWRWGLNEVEFGEKNPHKTLRGFYLEPFVSFWQGLFQIGARQDTVTPTHE</sequence>
<dbReference type="InterPro" id="IPR006694">
    <property type="entry name" value="Fatty_acid_hydroxylase"/>
</dbReference>
<feature type="transmembrane region" description="Helical" evidence="5">
    <location>
        <begin position="202"/>
        <end position="221"/>
    </location>
</feature>
<evidence type="ECO:0000256" key="3">
    <source>
        <dbReference type="ARBA" id="ARBA00022989"/>
    </source>
</evidence>
<dbReference type="Pfam" id="PF04116">
    <property type="entry name" value="FA_hydroxylase"/>
    <property type="match status" value="1"/>
</dbReference>
<keyword evidence="3 5" id="KW-1133">Transmembrane helix</keyword>
<feature type="transmembrane region" description="Helical" evidence="5">
    <location>
        <begin position="122"/>
        <end position="140"/>
    </location>
</feature>